<dbReference type="RefSeq" id="WP_184294629.1">
    <property type="nucleotide sequence ID" value="NZ_JACHXO010000003.1"/>
</dbReference>
<feature type="compositionally biased region" description="Pro residues" evidence="1">
    <location>
        <begin position="1"/>
        <end position="11"/>
    </location>
</feature>
<evidence type="ECO:0008006" key="4">
    <source>
        <dbReference type="Google" id="ProtNLM"/>
    </source>
</evidence>
<reference evidence="2 3" key="1">
    <citation type="submission" date="2020-08" db="EMBL/GenBank/DDBJ databases">
        <title>Genomic Encyclopedia of Type Strains, Phase III (KMG-III): the genomes of soil and plant-associated and newly described type strains.</title>
        <authorList>
            <person name="Whitman W."/>
        </authorList>
    </citation>
    <scope>NUCLEOTIDE SEQUENCE [LARGE SCALE GENOMIC DNA]</scope>
    <source>
        <strain evidence="2 3">CECT 7247</strain>
    </source>
</reference>
<evidence type="ECO:0000313" key="2">
    <source>
        <dbReference type="EMBL" id="MBB3194979.1"/>
    </source>
</evidence>
<protein>
    <recommendedName>
        <fullName evidence="4">DUF2778 domain-containing protein</fullName>
    </recommendedName>
</protein>
<evidence type="ECO:0000256" key="1">
    <source>
        <dbReference type="SAM" id="MobiDB-lite"/>
    </source>
</evidence>
<gene>
    <name evidence="2" type="ORF">FHS28_002375</name>
</gene>
<sequence length="252" mass="27711">MNVPSPRPPTIGNPAQPSGATSPGAGSKILYVNKVGSDGWLQALANNSNERVSLFKYAQVADVQSRGGRTYFKVMEGVAKGRTLSLTDANAREHLGPIGPKRTPAHITVTYGSYDPNWYSKARDERLPQQTATLDIAGVKSTVTMNTVWGTGYFPLPPGSYTVLLPDVPHDANMTRFYRRVEPQLTFDQVWFPILFGNNSRYVHIGNVSDGCVTVMDFARWPSIHEALLSHRTVDGRGVALLTVKGKPERER</sequence>
<dbReference type="Proteomes" id="UP000574369">
    <property type="component" value="Unassembled WGS sequence"/>
</dbReference>
<proteinExistence type="predicted"/>
<organism evidence="2 3">
    <name type="scientific">Roseateles terrae</name>
    <dbReference type="NCBI Taxonomy" id="431060"/>
    <lineage>
        <taxon>Bacteria</taxon>
        <taxon>Pseudomonadati</taxon>
        <taxon>Pseudomonadota</taxon>
        <taxon>Betaproteobacteria</taxon>
        <taxon>Burkholderiales</taxon>
        <taxon>Sphaerotilaceae</taxon>
        <taxon>Roseateles</taxon>
    </lineage>
</organism>
<feature type="region of interest" description="Disordered" evidence="1">
    <location>
        <begin position="1"/>
        <end position="24"/>
    </location>
</feature>
<dbReference type="EMBL" id="JACHXO010000003">
    <property type="protein sequence ID" value="MBB3194979.1"/>
    <property type="molecule type" value="Genomic_DNA"/>
</dbReference>
<keyword evidence="3" id="KW-1185">Reference proteome</keyword>
<accession>A0ABR6GSC9</accession>
<comment type="caution">
    <text evidence="2">The sequence shown here is derived from an EMBL/GenBank/DDBJ whole genome shotgun (WGS) entry which is preliminary data.</text>
</comment>
<evidence type="ECO:0000313" key="3">
    <source>
        <dbReference type="Proteomes" id="UP000574369"/>
    </source>
</evidence>
<name>A0ABR6GSC9_9BURK</name>